<dbReference type="RefSeq" id="WP_116175418.1">
    <property type="nucleotide sequence ID" value="NZ_CP144375.1"/>
</dbReference>
<dbReference type="OrthoDB" id="5197252at2"/>
<evidence type="ECO:0000313" key="3">
    <source>
        <dbReference type="Proteomes" id="UP000256269"/>
    </source>
</evidence>
<keyword evidence="1" id="KW-1133">Transmembrane helix</keyword>
<evidence type="ECO:0000256" key="1">
    <source>
        <dbReference type="SAM" id="Phobius"/>
    </source>
</evidence>
<proteinExistence type="predicted"/>
<keyword evidence="3" id="KW-1185">Reference proteome</keyword>
<gene>
    <name evidence="2" type="ORF">BCF44_105551</name>
</gene>
<keyword evidence="1" id="KW-0472">Membrane</keyword>
<comment type="caution">
    <text evidence="2">The sequence shown here is derived from an EMBL/GenBank/DDBJ whole genome shotgun (WGS) entry which is preliminary data.</text>
</comment>
<protein>
    <submittedName>
        <fullName evidence="2">Uncharacterized protein</fullName>
    </submittedName>
</protein>
<dbReference type="Proteomes" id="UP000256269">
    <property type="component" value="Unassembled WGS sequence"/>
</dbReference>
<keyword evidence="1" id="KW-0812">Transmembrane</keyword>
<name>A0A3E0HQ44_9PSEU</name>
<accession>A0A3E0HQ44</accession>
<dbReference type="AlphaFoldDB" id="A0A3E0HQ44"/>
<organism evidence="2 3">
    <name type="scientific">Kutzneria buriramensis</name>
    <dbReference type="NCBI Taxonomy" id="1045776"/>
    <lineage>
        <taxon>Bacteria</taxon>
        <taxon>Bacillati</taxon>
        <taxon>Actinomycetota</taxon>
        <taxon>Actinomycetes</taxon>
        <taxon>Pseudonocardiales</taxon>
        <taxon>Pseudonocardiaceae</taxon>
        <taxon>Kutzneria</taxon>
    </lineage>
</organism>
<sequence length="144" mass="15331">MSTELSAAPGRVRPFRLLAALAVSVVAITASNAGLTVIGKVVFSAPDDFCAFLPQNSVPMTLEAVALAATAWGLLNHYSPRPAWWFYQGARVFVAVSWLLSLLALATWRSVLGVVTLDIMLVVGATVIYLAMTRIAPTVRVTTA</sequence>
<dbReference type="EMBL" id="QUNO01000005">
    <property type="protein sequence ID" value="REH48692.1"/>
    <property type="molecule type" value="Genomic_DNA"/>
</dbReference>
<evidence type="ECO:0000313" key="2">
    <source>
        <dbReference type="EMBL" id="REH48692.1"/>
    </source>
</evidence>
<reference evidence="2 3" key="1">
    <citation type="submission" date="2018-08" db="EMBL/GenBank/DDBJ databases">
        <title>Genomic Encyclopedia of Archaeal and Bacterial Type Strains, Phase II (KMG-II): from individual species to whole genera.</title>
        <authorList>
            <person name="Goeker M."/>
        </authorList>
    </citation>
    <scope>NUCLEOTIDE SEQUENCE [LARGE SCALE GENOMIC DNA]</scope>
    <source>
        <strain evidence="2 3">DSM 45791</strain>
    </source>
</reference>
<feature type="transmembrane region" description="Helical" evidence="1">
    <location>
        <begin position="111"/>
        <end position="132"/>
    </location>
</feature>
<feature type="transmembrane region" description="Helical" evidence="1">
    <location>
        <begin position="84"/>
        <end position="105"/>
    </location>
</feature>